<reference evidence="2" key="1">
    <citation type="submission" date="2015-12" db="EMBL/GenBank/DDBJ databases">
        <authorList>
            <person name="Shamseldin A."/>
            <person name="Moawad H."/>
            <person name="Abd El-Rahim W.M."/>
            <person name="Sadowsky M.J."/>
        </authorList>
    </citation>
    <scope>NUCLEOTIDE SEQUENCE [LARGE SCALE GENOMIC DNA]</scope>
    <source>
        <strain evidence="2">CD08_7</strain>
    </source>
</reference>
<dbReference type="Proteomes" id="UP000054023">
    <property type="component" value="Unassembled WGS sequence"/>
</dbReference>
<evidence type="ECO:0000313" key="2">
    <source>
        <dbReference type="EMBL" id="KUG59705.1"/>
    </source>
</evidence>
<protein>
    <submittedName>
        <fullName evidence="3">Peptidoglycan/LPS O-acetylase OafA/YrhL</fullName>
    </submittedName>
</protein>
<keyword evidence="1" id="KW-0812">Transmembrane</keyword>
<dbReference type="EMBL" id="JACJIH010000001">
    <property type="protein sequence ID" value="MBA8921983.1"/>
    <property type="molecule type" value="Genomic_DNA"/>
</dbReference>
<dbReference type="EMBL" id="LQBM01000002">
    <property type="protein sequence ID" value="KUG59705.1"/>
    <property type="molecule type" value="Genomic_DNA"/>
</dbReference>
<keyword evidence="4" id="KW-1185">Reference proteome</keyword>
<reference evidence="3 5" key="3">
    <citation type="submission" date="2020-08" db="EMBL/GenBank/DDBJ databases">
        <title>Sequencing the genomes of 1000 actinobacteria strains.</title>
        <authorList>
            <person name="Klenk H.-P."/>
        </authorList>
    </citation>
    <scope>NUCLEOTIDE SEQUENCE [LARGE SCALE GENOMIC DNA]</scope>
    <source>
        <strain evidence="3 5">DSM 19081</strain>
    </source>
</reference>
<accession>A0A0W8IIL4</accession>
<keyword evidence="1" id="KW-0472">Membrane</keyword>
<name>A0A0W8IIL4_9MICC</name>
<dbReference type="RefSeq" id="WP_058887938.1">
    <property type="nucleotide sequence ID" value="NZ_BAAAKT010000004.1"/>
</dbReference>
<proteinExistence type="predicted"/>
<feature type="transmembrane region" description="Helical" evidence="1">
    <location>
        <begin position="61"/>
        <end position="82"/>
    </location>
</feature>
<sequence>MIQAVLLAVFAVLLGNYVLALAVFSRRGLSGNWLLVVLLTGTTGAALAAVLAVLSEGGSRYLDVALVLTGTAAVAAAVRAGLPRPSARAERPR</sequence>
<dbReference type="AlphaFoldDB" id="A0A0W8IIL4"/>
<dbReference type="STRING" id="317018.AVL63_11435"/>
<dbReference type="Proteomes" id="UP000546252">
    <property type="component" value="Unassembled WGS sequence"/>
</dbReference>
<evidence type="ECO:0000313" key="5">
    <source>
        <dbReference type="Proteomes" id="UP000546252"/>
    </source>
</evidence>
<evidence type="ECO:0000313" key="4">
    <source>
        <dbReference type="Proteomes" id="UP000054023"/>
    </source>
</evidence>
<organism evidence="2 4">
    <name type="scientific">Nesterenkonia jeotgali</name>
    <dbReference type="NCBI Taxonomy" id="317018"/>
    <lineage>
        <taxon>Bacteria</taxon>
        <taxon>Bacillati</taxon>
        <taxon>Actinomycetota</taxon>
        <taxon>Actinomycetes</taxon>
        <taxon>Micrococcales</taxon>
        <taxon>Micrococcaceae</taxon>
        <taxon>Nesterenkonia</taxon>
    </lineage>
</organism>
<gene>
    <name evidence="2" type="ORF">AVL63_11435</name>
    <name evidence="3" type="ORF">HNR24_001916</name>
</gene>
<evidence type="ECO:0000256" key="1">
    <source>
        <dbReference type="SAM" id="Phobius"/>
    </source>
</evidence>
<keyword evidence="1" id="KW-1133">Transmembrane helix</keyword>
<comment type="caution">
    <text evidence="2">The sequence shown here is derived from an EMBL/GenBank/DDBJ whole genome shotgun (WGS) entry which is preliminary data.</text>
</comment>
<evidence type="ECO:0000313" key="3">
    <source>
        <dbReference type="EMBL" id="MBA8921983.1"/>
    </source>
</evidence>
<reference evidence="4" key="2">
    <citation type="submission" date="2015-12" db="EMBL/GenBank/DDBJ databases">
        <authorList>
            <person name="Nair G.R."/>
            <person name="Kaur G."/>
            <person name="Mayilraj S."/>
        </authorList>
    </citation>
    <scope>NUCLEOTIDE SEQUENCE [LARGE SCALE GENOMIC DNA]</scope>
    <source>
        <strain evidence="4">CD08_7</strain>
    </source>
</reference>
<feature type="transmembrane region" description="Helical" evidence="1">
    <location>
        <begin position="30"/>
        <end position="54"/>
    </location>
</feature>